<keyword evidence="3" id="KW-1185">Reference proteome</keyword>
<dbReference type="RefSeq" id="WP_349244700.1">
    <property type="nucleotide sequence ID" value="NZ_JASCXX010000009.1"/>
</dbReference>
<reference evidence="2" key="1">
    <citation type="submission" date="2023-05" db="EMBL/GenBank/DDBJ databases">
        <title>Anaerotaeda fermentans gen. nov., sp. nov., a novel anaerobic planctomycete of the new family within the order Sedimentisphaerales isolated from Taman Peninsula, Russia.</title>
        <authorList>
            <person name="Khomyakova M.A."/>
            <person name="Merkel A.Y."/>
            <person name="Slobodkin A.I."/>
        </authorList>
    </citation>
    <scope>NUCLEOTIDE SEQUENCE</scope>
    <source>
        <strain evidence="2">M17dextr</strain>
    </source>
</reference>
<gene>
    <name evidence="2" type="ORF">QJ522_09595</name>
</gene>
<dbReference type="CDD" id="cd00851">
    <property type="entry name" value="MTH1175"/>
    <property type="match status" value="1"/>
</dbReference>
<dbReference type="Gene3D" id="3.30.420.130">
    <property type="entry name" value="Dinitrogenase iron-molybdenum cofactor biosynthesis domain"/>
    <property type="match status" value="1"/>
</dbReference>
<dbReference type="SUPFAM" id="SSF53146">
    <property type="entry name" value="Nitrogenase accessory factor-like"/>
    <property type="match status" value="1"/>
</dbReference>
<dbReference type="AlphaFoldDB" id="A0AAW6TYH7"/>
<dbReference type="Pfam" id="PF02579">
    <property type="entry name" value="Nitro_FeMo-Co"/>
    <property type="match status" value="1"/>
</dbReference>
<evidence type="ECO:0000313" key="2">
    <source>
        <dbReference type="EMBL" id="MDI6449294.1"/>
    </source>
</evidence>
<comment type="caution">
    <text evidence="2">The sequence shown here is derived from an EMBL/GenBank/DDBJ whole genome shotgun (WGS) entry which is preliminary data.</text>
</comment>
<proteinExistence type="predicted"/>
<sequence>MKIAVTSVGRTMDAQVDPRFGRAACFVVVDTESMEFQAVENSNVDAGGGAGISAAKVVIDAGAQAVLTGNCGPNAERTLRAGNVKLYTGVTGTVAEAVEQFKAGKLTEATGPNVQSHSGMNP</sequence>
<evidence type="ECO:0000259" key="1">
    <source>
        <dbReference type="Pfam" id="PF02579"/>
    </source>
</evidence>
<dbReference type="Proteomes" id="UP001431776">
    <property type="component" value="Unassembled WGS sequence"/>
</dbReference>
<dbReference type="PANTHER" id="PTHR42983">
    <property type="entry name" value="DINITROGENASE IRON-MOLYBDENUM COFACTOR PROTEIN-RELATED"/>
    <property type="match status" value="1"/>
</dbReference>
<accession>A0AAW6TYH7</accession>
<dbReference type="InterPro" id="IPR003731">
    <property type="entry name" value="Di-Nase_FeMo-co_biosynth"/>
</dbReference>
<evidence type="ECO:0000313" key="3">
    <source>
        <dbReference type="Proteomes" id="UP001431776"/>
    </source>
</evidence>
<dbReference type="EMBL" id="JASCXX010000009">
    <property type="protein sequence ID" value="MDI6449294.1"/>
    <property type="molecule type" value="Genomic_DNA"/>
</dbReference>
<organism evidence="2 3">
    <name type="scientific">Anaerobaca lacustris</name>
    <dbReference type="NCBI Taxonomy" id="3044600"/>
    <lineage>
        <taxon>Bacteria</taxon>
        <taxon>Pseudomonadati</taxon>
        <taxon>Planctomycetota</taxon>
        <taxon>Phycisphaerae</taxon>
        <taxon>Sedimentisphaerales</taxon>
        <taxon>Anaerobacaceae</taxon>
        <taxon>Anaerobaca</taxon>
    </lineage>
</organism>
<feature type="domain" description="Dinitrogenase iron-molybdenum cofactor biosynthesis" evidence="1">
    <location>
        <begin position="13"/>
        <end position="102"/>
    </location>
</feature>
<dbReference type="InterPro" id="IPR036105">
    <property type="entry name" value="DiNase_FeMo-co_biosyn_sf"/>
</dbReference>
<dbReference type="PANTHER" id="PTHR42983:SF1">
    <property type="entry name" value="IRON-MOLYBDENUM PROTEIN"/>
    <property type="match status" value="1"/>
</dbReference>
<dbReference type="InterPro" id="IPR033913">
    <property type="entry name" value="MTH1175_dom"/>
</dbReference>
<name>A0AAW6TYH7_9BACT</name>
<protein>
    <submittedName>
        <fullName evidence="2">NifB/NifX family molybdenum-iron cluster-binding protein</fullName>
    </submittedName>
</protein>